<dbReference type="PANTHER" id="PTHR45649">
    <property type="entry name" value="AMINO-ACID PERMEASE BAT1"/>
    <property type="match status" value="1"/>
</dbReference>
<keyword evidence="3 6" id="KW-0812">Transmembrane</keyword>
<dbReference type="PANTHER" id="PTHR45649:SF6">
    <property type="entry name" value="GABA-SPECIFIC PERMEASE"/>
    <property type="match status" value="1"/>
</dbReference>
<evidence type="ECO:0000256" key="2">
    <source>
        <dbReference type="ARBA" id="ARBA00022448"/>
    </source>
</evidence>
<evidence type="ECO:0008006" key="9">
    <source>
        <dbReference type="Google" id="ProtNLM"/>
    </source>
</evidence>
<keyword evidence="2" id="KW-0813">Transport</keyword>
<evidence type="ECO:0000256" key="3">
    <source>
        <dbReference type="ARBA" id="ARBA00022692"/>
    </source>
</evidence>
<dbReference type="Proteomes" id="UP000183567">
    <property type="component" value="Unassembled WGS sequence"/>
</dbReference>
<dbReference type="EMBL" id="LVVM01005592">
    <property type="protein sequence ID" value="OJA10130.1"/>
    <property type="molecule type" value="Genomic_DNA"/>
</dbReference>
<dbReference type="GO" id="GO:0016020">
    <property type="term" value="C:membrane"/>
    <property type="evidence" value="ECO:0007669"/>
    <property type="project" value="UniProtKB-SubCell"/>
</dbReference>
<accession>A0A1J8QL32</accession>
<gene>
    <name evidence="7" type="ORF">AZE42_09371</name>
</gene>
<proteinExistence type="predicted"/>
<dbReference type="STRING" id="180088.A0A1J8QL32"/>
<dbReference type="AlphaFoldDB" id="A0A1J8QL32"/>
<evidence type="ECO:0000256" key="4">
    <source>
        <dbReference type="ARBA" id="ARBA00022989"/>
    </source>
</evidence>
<feature type="transmembrane region" description="Helical" evidence="6">
    <location>
        <begin position="98"/>
        <end position="120"/>
    </location>
</feature>
<reference evidence="7 8" key="1">
    <citation type="submission" date="2016-03" db="EMBL/GenBank/DDBJ databases">
        <title>Comparative genomics of the ectomycorrhizal sister species Rhizopogon vinicolor and Rhizopogon vesiculosus (Basidiomycota: Boletales) reveals a divergence of the mating type B locus.</title>
        <authorList>
            <person name="Mujic A.B."/>
            <person name="Kuo A."/>
            <person name="Tritt A."/>
            <person name="Lipzen A."/>
            <person name="Chen C."/>
            <person name="Johnson J."/>
            <person name="Sharma A."/>
            <person name="Barry K."/>
            <person name="Grigoriev I.V."/>
            <person name="Spatafora J.W."/>
        </authorList>
    </citation>
    <scope>NUCLEOTIDE SEQUENCE [LARGE SCALE GENOMIC DNA]</scope>
    <source>
        <strain evidence="7 8">AM-OR11-056</strain>
    </source>
</reference>
<dbReference type="GO" id="GO:0022857">
    <property type="term" value="F:transmembrane transporter activity"/>
    <property type="evidence" value="ECO:0007669"/>
    <property type="project" value="InterPro"/>
</dbReference>
<feature type="transmembrane region" description="Helical" evidence="6">
    <location>
        <begin position="44"/>
        <end position="63"/>
    </location>
</feature>
<comment type="caution">
    <text evidence="7">The sequence shown here is derived from an EMBL/GenBank/DDBJ whole genome shotgun (WGS) entry which is preliminary data.</text>
</comment>
<keyword evidence="4 6" id="KW-1133">Transmembrane helix</keyword>
<evidence type="ECO:0000256" key="5">
    <source>
        <dbReference type="ARBA" id="ARBA00023136"/>
    </source>
</evidence>
<dbReference type="OrthoDB" id="4476201at2759"/>
<evidence type="ECO:0000313" key="7">
    <source>
        <dbReference type="EMBL" id="OJA10130.1"/>
    </source>
</evidence>
<evidence type="ECO:0000256" key="1">
    <source>
        <dbReference type="ARBA" id="ARBA00004141"/>
    </source>
</evidence>
<keyword evidence="8" id="KW-1185">Reference proteome</keyword>
<evidence type="ECO:0000313" key="8">
    <source>
        <dbReference type="Proteomes" id="UP000183567"/>
    </source>
</evidence>
<evidence type="ECO:0000256" key="6">
    <source>
        <dbReference type="SAM" id="Phobius"/>
    </source>
</evidence>
<dbReference type="Gene3D" id="1.20.1740.10">
    <property type="entry name" value="Amino acid/polyamine transporter I"/>
    <property type="match status" value="1"/>
</dbReference>
<sequence>MTQSGVGTRDMESREHAIAKADEALLAELGYKQEFKRAFTPLEVFGIAFSIIGLLPSIAYDIFPRDSSLQRYSSNQFCVVQYSFTPFQMEDQLQWSGWAVASLFILCVGMSMAELGSAAPTSGGLYFWTHSLSSPRCRNLLAWIVGCKSFAAVLTAKA</sequence>
<protein>
    <recommendedName>
        <fullName evidence="9">Amino acid permease/ SLC12A domain-containing protein</fullName>
    </recommendedName>
</protein>
<comment type="subcellular location">
    <subcellularLocation>
        <location evidence="1">Membrane</location>
        <topology evidence="1">Multi-pass membrane protein</topology>
    </subcellularLocation>
</comment>
<name>A0A1J8QL32_9AGAM</name>
<organism evidence="7 8">
    <name type="scientific">Rhizopogon vesiculosus</name>
    <dbReference type="NCBI Taxonomy" id="180088"/>
    <lineage>
        <taxon>Eukaryota</taxon>
        <taxon>Fungi</taxon>
        <taxon>Dikarya</taxon>
        <taxon>Basidiomycota</taxon>
        <taxon>Agaricomycotina</taxon>
        <taxon>Agaricomycetes</taxon>
        <taxon>Agaricomycetidae</taxon>
        <taxon>Boletales</taxon>
        <taxon>Suillineae</taxon>
        <taxon>Rhizopogonaceae</taxon>
        <taxon>Rhizopogon</taxon>
    </lineage>
</organism>
<keyword evidence="5 6" id="KW-0472">Membrane</keyword>